<reference evidence="2 3" key="1">
    <citation type="journal article" date="2009" name="Stand. Genomic Sci.">
        <title>Complete genome sequence of Thermanaerovibrio acidaminovorans type strain (Su883).</title>
        <authorList>
            <person name="Chovatia M."/>
            <person name="Sikorski J."/>
            <person name="Schroder M."/>
            <person name="Lapidus A."/>
            <person name="Nolan M."/>
            <person name="Tice H."/>
            <person name="Glavina Del Rio T."/>
            <person name="Copeland A."/>
            <person name="Cheng J.F."/>
            <person name="Lucas S."/>
            <person name="Chen F."/>
            <person name="Bruce D."/>
            <person name="Goodwin L."/>
            <person name="Pitluck S."/>
            <person name="Ivanova N."/>
            <person name="Mavromatis K."/>
            <person name="Ovchinnikova G."/>
            <person name="Pati A."/>
            <person name="Chen A."/>
            <person name="Palaniappan K."/>
            <person name="Land M."/>
            <person name="Hauser L."/>
            <person name="Chang Y.J."/>
            <person name="Jeffries C.D."/>
            <person name="Chain P."/>
            <person name="Saunders E."/>
            <person name="Detter J.C."/>
            <person name="Brettin T."/>
            <person name="Rohde M."/>
            <person name="Goker M."/>
            <person name="Spring S."/>
            <person name="Bristow J."/>
            <person name="Markowitz V."/>
            <person name="Hugenholtz P."/>
            <person name="Kyrpides N.C."/>
            <person name="Klenk H.P."/>
            <person name="Eisen J.A."/>
        </authorList>
    </citation>
    <scope>NUCLEOTIDE SEQUENCE [LARGE SCALE GENOMIC DNA]</scope>
    <source>
        <strain evidence="3">ATCC 49978 / DSM 6589 / Su883</strain>
    </source>
</reference>
<evidence type="ECO:0000313" key="3">
    <source>
        <dbReference type="Proteomes" id="UP000002030"/>
    </source>
</evidence>
<accession>D1B5T7</accession>
<dbReference type="HOGENOM" id="CLU_885481_0_0_0"/>
<evidence type="ECO:0000259" key="1">
    <source>
        <dbReference type="Pfam" id="PF13144"/>
    </source>
</evidence>
<keyword evidence="2" id="KW-0966">Cell projection</keyword>
<dbReference type="InterPro" id="IPR039246">
    <property type="entry name" value="Flagellar_FlgA"/>
</dbReference>
<dbReference type="Proteomes" id="UP000002030">
    <property type="component" value="Chromosome"/>
</dbReference>
<proteinExistence type="predicted"/>
<dbReference type="PANTHER" id="PTHR36307">
    <property type="entry name" value="FLAGELLA BASAL BODY P-RING FORMATION PROTEIN FLGA"/>
    <property type="match status" value="1"/>
</dbReference>
<dbReference type="NCBIfam" id="TIGR03170">
    <property type="entry name" value="flgA_cterm"/>
    <property type="match status" value="1"/>
</dbReference>
<dbReference type="EnsemblBacteria" id="ACZ19378">
    <property type="protein sequence ID" value="ACZ19378"/>
    <property type="gene ID" value="Taci_1146"/>
</dbReference>
<dbReference type="AlphaFoldDB" id="D1B5T7"/>
<dbReference type="STRING" id="525903.Taci_1146"/>
<dbReference type="Gene3D" id="2.30.30.760">
    <property type="match status" value="1"/>
</dbReference>
<dbReference type="eggNOG" id="COG1261">
    <property type="taxonomic scope" value="Bacteria"/>
</dbReference>
<dbReference type="KEGG" id="tai:Taci_1146"/>
<dbReference type="PANTHER" id="PTHR36307:SF1">
    <property type="entry name" value="FLAGELLA BASAL BODY P-RING FORMATION PROTEIN FLGA"/>
    <property type="match status" value="1"/>
</dbReference>
<feature type="domain" description="Flagella basal body P-ring formation protein FlgA SAF" evidence="1">
    <location>
        <begin position="154"/>
        <end position="275"/>
    </location>
</feature>
<gene>
    <name evidence="2" type="ordered locus">Taci_1146</name>
</gene>
<evidence type="ECO:0000313" key="2">
    <source>
        <dbReference type="EMBL" id="ACZ19378.1"/>
    </source>
</evidence>
<keyword evidence="2" id="KW-0969">Cilium</keyword>
<dbReference type="OrthoDB" id="5314at2"/>
<dbReference type="GO" id="GO:0044780">
    <property type="term" value="P:bacterial-type flagellum assembly"/>
    <property type="evidence" value="ECO:0007669"/>
    <property type="project" value="InterPro"/>
</dbReference>
<name>D1B5T7_THEAS</name>
<keyword evidence="3" id="KW-1185">Reference proteome</keyword>
<protein>
    <submittedName>
        <fullName evidence="2">Flagella basal body P-ring formation protein FlgA</fullName>
    </submittedName>
</protein>
<sequence length="280" mass="30796">MWALAFLASASGAWCGEVVIRLGSQLTARDGGWHLGEYVSIQGSRRDAMLAGAVWIHVRGDEIRREELVYLLSPLKGLGVSVRLEMPRRVRVISGAESLEARLARLSRWPWRVEVLGDPSGELELPLGFRDGYPFVYMRDRGQRRKVSLRWHQPVVLARDVMKRGDVVSWERVVLGLGEKRGFEELPSSVDEVLGRRVRTPVRAWAVLRGSWLEGSSGVLGGQTVELVCRVGGVSVSAVGRSVDGGRVGDRVRVMNVQTRAIVTGVVEAPGVVRVEGGDL</sequence>
<dbReference type="InterPro" id="IPR017585">
    <property type="entry name" value="SAF_FlgA"/>
</dbReference>
<dbReference type="EMBL" id="CP001818">
    <property type="protein sequence ID" value="ACZ19378.1"/>
    <property type="molecule type" value="Genomic_DNA"/>
</dbReference>
<keyword evidence="2" id="KW-0282">Flagellum</keyword>
<organism evidence="2 3">
    <name type="scientific">Thermanaerovibrio acidaminovorans (strain ATCC 49978 / DSM 6589 / Su883)</name>
    <name type="common">Selenomonas acidaminovorans</name>
    <dbReference type="NCBI Taxonomy" id="525903"/>
    <lineage>
        <taxon>Bacteria</taxon>
        <taxon>Thermotogati</taxon>
        <taxon>Synergistota</taxon>
        <taxon>Synergistia</taxon>
        <taxon>Synergistales</taxon>
        <taxon>Synergistaceae</taxon>
        <taxon>Thermanaerovibrio</taxon>
    </lineage>
</organism>
<dbReference type="Pfam" id="PF13144">
    <property type="entry name" value="ChapFlgA"/>
    <property type="match status" value="1"/>
</dbReference>